<dbReference type="PANTHER" id="PTHR43802">
    <property type="entry name" value="ENOYL-COA HYDRATASE"/>
    <property type="match status" value="1"/>
</dbReference>
<dbReference type="SUPFAM" id="SSF52096">
    <property type="entry name" value="ClpP/crotonase"/>
    <property type="match status" value="1"/>
</dbReference>
<evidence type="ECO:0000256" key="1">
    <source>
        <dbReference type="ARBA" id="ARBA00005254"/>
    </source>
</evidence>
<name>A0ABP6V1T7_9PSEU</name>
<accession>A0ABP6V1T7</accession>
<keyword evidence="3" id="KW-1185">Reference proteome</keyword>
<proteinExistence type="inferred from homology"/>
<dbReference type="Gene3D" id="3.90.226.10">
    <property type="entry name" value="2-enoyl-CoA Hydratase, Chain A, domain 1"/>
    <property type="match status" value="1"/>
</dbReference>
<organism evidence="2 3">
    <name type="scientific">Amycolatopsis ultiminotia</name>
    <dbReference type="NCBI Taxonomy" id="543629"/>
    <lineage>
        <taxon>Bacteria</taxon>
        <taxon>Bacillati</taxon>
        <taxon>Actinomycetota</taxon>
        <taxon>Actinomycetes</taxon>
        <taxon>Pseudonocardiales</taxon>
        <taxon>Pseudonocardiaceae</taxon>
        <taxon>Amycolatopsis</taxon>
    </lineage>
</organism>
<gene>
    <name evidence="2" type="ORF">GCM10022222_07820</name>
</gene>
<dbReference type="InterPro" id="IPR029045">
    <property type="entry name" value="ClpP/crotonase-like_dom_sf"/>
</dbReference>
<sequence>MTTSGAPRLIDPVELARGGAAPMLDEAGRIREPLVFVDLDCGADLADIARAAAVAATGERVLVGVAARHPPRSGMRQLVAELDVSLVPGGAAETPARELVGVADPIAEATAMSALAMANPQAVTVLAGLLRWSGRLSVPAGLDAESLAYSTLLGGAEFRRWLDRRGRRPRPPRAEADPVLAHRDGALLRITLNRPERRNAYGREVRDGLVEALRIAVHDPTVEHILLDGSGRSFSSGGDLDEFGTAPDTATAHFVRTRAGAGHLLHRLADRVEARLHGPCVGAGIELPGFAGRVTATPDATFRLPEIAMGLIPGAGGTVSIPRRIGRWRTFYLSVAGLPLGAQDALAWGLVDSLEARSAARGRTA</sequence>
<dbReference type="EMBL" id="BAAAZN010000001">
    <property type="protein sequence ID" value="GAA3527259.1"/>
    <property type="molecule type" value="Genomic_DNA"/>
</dbReference>
<dbReference type="Pfam" id="PF00378">
    <property type="entry name" value="ECH_1"/>
    <property type="match status" value="1"/>
</dbReference>
<dbReference type="PANTHER" id="PTHR43802:SF1">
    <property type="entry name" value="IP11341P-RELATED"/>
    <property type="match status" value="1"/>
</dbReference>
<comment type="similarity">
    <text evidence="1">Belongs to the enoyl-CoA hydratase/isomerase family.</text>
</comment>
<dbReference type="CDD" id="cd06558">
    <property type="entry name" value="crotonase-like"/>
    <property type="match status" value="1"/>
</dbReference>
<evidence type="ECO:0000313" key="3">
    <source>
        <dbReference type="Proteomes" id="UP001500689"/>
    </source>
</evidence>
<evidence type="ECO:0000313" key="2">
    <source>
        <dbReference type="EMBL" id="GAA3527259.1"/>
    </source>
</evidence>
<reference evidence="3" key="1">
    <citation type="journal article" date="2019" name="Int. J. Syst. Evol. Microbiol.">
        <title>The Global Catalogue of Microorganisms (GCM) 10K type strain sequencing project: providing services to taxonomists for standard genome sequencing and annotation.</title>
        <authorList>
            <consortium name="The Broad Institute Genomics Platform"/>
            <consortium name="The Broad Institute Genome Sequencing Center for Infectious Disease"/>
            <person name="Wu L."/>
            <person name="Ma J."/>
        </authorList>
    </citation>
    <scope>NUCLEOTIDE SEQUENCE [LARGE SCALE GENOMIC DNA]</scope>
    <source>
        <strain evidence="3">JCM 16898</strain>
    </source>
</reference>
<protein>
    <submittedName>
        <fullName evidence="2">Enoyl-CoA hydratase/isomerase family protein</fullName>
    </submittedName>
</protein>
<dbReference type="Proteomes" id="UP001500689">
    <property type="component" value="Unassembled WGS sequence"/>
</dbReference>
<comment type="caution">
    <text evidence="2">The sequence shown here is derived from an EMBL/GenBank/DDBJ whole genome shotgun (WGS) entry which is preliminary data.</text>
</comment>
<dbReference type="RefSeq" id="WP_344855298.1">
    <property type="nucleotide sequence ID" value="NZ_BAAAZN010000001.1"/>
</dbReference>
<dbReference type="InterPro" id="IPR001753">
    <property type="entry name" value="Enoyl-CoA_hydra/iso"/>
</dbReference>